<organism evidence="17 18">
    <name type="scientific">Paenibacillus contaminans</name>
    <dbReference type="NCBI Taxonomy" id="450362"/>
    <lineage>
        <taxon>Bacteria</taxon>
        <taxon>Bacillati</taxon>
        <taxon>Bacillota</taxon>
        <taxon>Bacilli</taxon>
        <taxon>Bacillales</taxon>
        <taxon>Paenibacillaceae</taxon>
        <taxon>Paenibacillus</taxon>
    </lineage>
</organism>
<keyword evidence="5" id="KW-0597">Phosphoprotein</keyword>
<dbReference type="Pfam" id="PF02518">
    <property type="entry name" value="HATPase_c"/>
    <property type="match status" value="1"/>
</dbReference>
<dbReference type="OrthoDB" id="2494122at2"/>
<keyword evidence="8" id="KW-0547">Nucleotide-binding</keyword>
<evidence type="ECO:0000256" key="3">
    <source>
        <dbReference type="ARBA" id="ARBA00012438"/>
    </source>
</evidence>
<dbReference type="EMBL" id="QMFB01000004">
    <property type="protein sequence ID" value="RAV21534.1"/>
    <property type="molecule type" value="Genomic_DNA"/>
</dbReference>
<dbReference type="Proteomes" id="UP000250369">
    <property type="component" value="Unassembled WGS sequence"/>
</dbReference>
<keyword evidence="10" id="KW-0067">ATP-binding</keyword>
<evidence type="ECO:0000256" key="6">
    <source>
        <dbReference type="ARBA" id="ARBA00022679"/>
    </source>
</evidence>
<keyword evidence="4" id="KW-1003">Cell membrane</keyword>
<protein>
    <recommendedName>
        <fullName evidence="3">histidine kinase</fullName>
        <ecNumber evidence="3">2.7.13.3</ecNumber>
    </recommendedName>
</protein>
<evidence type="ECO:0000256" key="5">
    <source>
        <dbReference type="ARBA" id="ARBA00022553"/>
    </source>
</evidence>
<feature type="transmembrane region" description="Helical" evidence="14">
    <location>
        <begin position="284"/>
        <end position="306"/>
    </location>
</feature>
<feature type="domain" description="HAMP" evidence="16">
    <location>
        <begin position="304"/>
        <end position="356"/>
    </location>
</feature>
<dbReference type="InterPro" id="IPR003660">
    <property type="entry name" value="HAMP_dom"/>
</dbReference>
<keyword evidence="11 14" id="KW-1133">Transmembrane helix</keyword>
<evidence type="ECO:0000256" key="9">
    <source>
        <dbReference type="ARBA" id="ARBA00022777"/>
    </source>
</evidence>
<keyword evidence="7 14" id="KW-0812">Transmembrane</keyword>
<evidence type="ECO:0000256" key="4">
    <source>
        <dbReference type="ARBA" id="ARBA00022475"/>
    </source>
</evidence>
<gene>
    <name evidence="17" type="ORF">DQG23_09715</name>
</gene>
<keyword evidence="18" id="KW-1185">Reference proteome</keyword>
<evidence type="ECO:0000256" key="1">
    <source>
        <dbReference type="ARBA" id="ARBA00000085"/>
    </source>
</evidence>
<dbReference type="SMART" id="SM00387">
    <property type="entry name" value="HATPase_c"/>
    <property type="match status" value="1"/>
</dbReference>
<sequence>MFQRKRLFTSTSRKVFLISFFSLLVGLMMIGVIAYSTVYVLVKENQEKSLQSSVVHVEDYLKWYMLNMQSQLVYFANADIFESLPLEGYSLLMNNLISSYPNEINTVYVIEEGKLVTISPELYKHMLSPEWVKEVDKQARQWGFWWSEPFNSGLGRSVVVAKSFNTRDKSRSITVALELNVNSFANLAASFPKDKQIYIFSQNGEFVSSNAPVELYSQKLQRDHMIEVLGQTLVGKRNDLNSIQTADGNYKMLRSNNNRWDWIVFAAVNEAEAYPLLSSLRKQVLTIFVIWISISLFVSYRVAAYIRKPIRTIIRHMNESSLGHLDTRIVFKRNDEFSWIATHFNKMMNNLNDMFTNLQKAEERKRVQEIRVLQSQIQPHFLYNTLNAFYWLSGTERAGEIGPLIKALMELLKYSIDKVGDVVPLEEEIHKLERYAELMRLRYGHVFDLDIVIADELLSAVSIPKLTLITLVENSIFYGLSKPGERNHIIVAATAHATDTVSIEVSDTGPGIDEDVIRNLFEKQRDNNSFKGLNNLGIRNIQERIQLYFGDNYGLDIANDAGEGLIVTIRLPLSSA</sequence>
<dbReference type="SMART" id="SM00304">
    <property type="entry name" value="HAMP"/>
    <property type="match status" value="1"/>
</dbReference>
<keyword evidence="9" id="KW-0418">Kinase</keyword>
<keyword evidence="12" id="KW-0902">Two-component regulatory system</keyword>
<evidence type="ECO:0000259" key="15">
    <source>
        <dbReference type="PROSITE" id="PS50109"/>
    </source>
</evidence>
<dbReference type="EC" id="2.7.13.3" evidence="3"/>
<dbReference type="Pfam" id="PF00672">
    <property type="entry name" value="HAMP"/>
    <property type="match status" value="1"/>
</dbReference>
<reference evidence="17 18" key="1">
    <citation type="journal article" date="2009" name="Int. J. Syst. Evol. Microbiol.">
        <title>Paenibacillus contaminans sp. nov., isolated from a contaminated laboratory plate.</title>
        <authorList>
            <person name="Chou J.H."/>
            <person name="Lee J.H."/>
            <person name="Lin M.C."/>
            <person name="Chang P.S."/>
            <person name="Arun A.B."/>
            <person name="Young C.C."/>
            <person name="Chen W.M."/>
        </authorList>
    </citation>
    <scope>NUCLEOTIDE SEQUENCE [LARGE SCALE GENOMIC DNA]</scope>
    <source>
        <strain evidence="17 18">CKOBP-6</strain>
    </source>
</reference>
<accession>A0A329MP52</accession>
<dbReference type="SUPFAM" id="SSF55874">
    <property type="entry name" value="ATPase domain of HSP90 chaperone/DNA topoisomerase II/histidine kinase"/>
    <property type="match status" value="1"/>
</dbReference>
<dbReference type="PANTHER" id="PTHR34220:SF11">
    <property type="entry name" value="SENSOR PROTEIN KINASE HPTS"/>
    <property type="match status" value="1"/>
</dbReference>
<evidence type="ECO:0000313" key="17">
    <source>
        <dbReference type="EMBL" id="RAV21534.1"/>
    </source>
</evidence>
<dbReference type="GO" id="GO:0005524">
    <property type="term" value="F:ATP binding"/>
    <property type="evidence" value="ECO:0007669"/>
    <property type="project" value="UniProtKB-KW"/>
</dbReference>
<dbReference type="InterPro" id="IPR010559">
    <property type="entry name" value="Sig_transdc_His_kin_internal"/>
</dbReference>
<dbReference type="SUPFAM" id="SSF158472">
    <property type="entry name" value="HAMP domain-like"/>
    <property type="match status" value="1"/>
</dbReference>
<dbReference type="Pfam" id="PF06580">
    <property type="entry name" value="His_kinase"/>
    <property type="match status" value="1"/>
</dbReference>
<dbReference type="InterPro" id="IPR050640">
    <property type="entry name" value="Bact_2-comp_sensor_kinase"/>
</dbReference>
<name>A0A329MP52_9BACL</name>
<comment type="caution">
    <text evidence="17">The sequence shown here is derived from an EMBL/GenBank/DDBJ whole genome shotgun (WGS) entry which is preliminary data.</text>
</comment>
<dbReference type="InterPro" id="IPR036890">
    <property type="entry name" value="HATPase_C_sf"/>
</dbReference>
<evidence type="ECO:0000256" key="2">
    <source>
        <dbReference type="ARBA" id="ARBA00004651"/>
    </source>
</evidence>
<evidence type="ECO:0000256" key="10">
    <source>
        <dbReference type="ARBA" id="ARBA00022840"/>
    </source>
</evidence>
<dbReference type="InterPro" id="IPR004358">
    <property type="entry name" value="Sig_transdc_His_kin-like_C"/>
</dbReference>
<comment type="catalytic activity">
    <reaction evidence="1">
        <text>ATP + protein L-histidine = ADP + protein N-phospho-L-histidine.</text>
        <dbReference type="EC" id="2.7.13.3"/>
    </reaction>
</comment>
<feature type="transmembrane region" description="Helical" evidence="14">
    <location>
        <begin position="15"/>
        <end position="42"/>
    </location>
</feature>
<evidence type="ECO:0000256" key="8">
    <source>
        <dbReference type="ARBA" id="ARBA00022741"/>
    </source>
</evidence>
<evidence type="ECO:0000256" key="13">
    <source>
        <dbReference type="ARBA" id="ARBA00023136"/>
    </source>
</evidence>
<evidence type="ECO:0000256" key="14">
    <source>
        <dbReference type="SAM" id="Phobius"/>
    </source>
</evidence>
<evidence type="ECO:0000259" key="16">
    <source>
        <dbReference type="PROSITE" id="PS50885"/>
    </source>
</evidence>
<dbReference type="Gene3D" id="6.10.340.10">
    <property type="match status" value="1"/>
</dbReference>
<dbReference type="Gene3D" id="3.30.565.10">
    <property type="entry name" value="Histidine kinase-like ATPase, C-terminal domain"/>
    <property type="match status" value="1"/>
</dbReference>
<dbReference type="GO" id="GO:0005886">
    <property type="term" value="C:plasma membrane"/>
    <property type="evidence" value="ECO:0007669"/>
    <property type="project" value="UniProtKB-SubCell"/>
</dbReference>
<dbReference type="RefSeq" id="WP_113030625.1">
    <property type="nucleotide sequence ID" value="NZ_QMFB01000004.1"/>
</dbReference>
<keyword evidence="6" id="KW-0808">Transferase</keyword>
<dbReference type="PROSITE" id="PS50885">
    <property type="entry name" value="HAMP"/>
    <property type="match status" value="1"/>
</dbReference>
<dbReference type="InterPro" id="IPR005467">
    <property type="entry name" value="His_kinase_dom"/>
</dbReference>
<dbReference type="GO" id="GO:0000155">
    <property type="term" value="F:phosphorelay sensor kinase activity"/>
    <property type="evidence" value="ECO:0007669"/>
    <property type="project" value="InterPro"/>
</dbReference>
<evidence type="ECO:0000256" key="12">
    <source>
        <dbReference type="ARBA" id="ARBA00023012"/>
    </source>
</evidence>
<evidence type="ECO:0000256" key="11">
    <source>
        <dbReference type="ARBA" id="ARBA00022989"/>
    </source>
</evidence>
<feature type="domain" description="Histidine kinase" evidence="15">
    <location>
        <begin position="468"/>
        <end position="575"/>
    </location>
</feature>
<dbReference type="CDD" id="cd06225">
    <property type="entry name" value="HAMP"/>
    <property type="match status" value="1"/>
</dbReference>
<dbReference type="AlphaFoldDB" id="A0A329MP52"/>
<proteinExistence type="predicted"/>
<keyword evidence="13 14" id="KW-0472">Membrane</keyword>
<evidence type="ECO:0000313" key="18">
    <source>
        <dbReference type="Proteomes" id="UP000250369"/>
    </source>
</evidence>
<dbReference type="PROSITE" id="PS50109">
    <property type="entry name" value="HIS_KIN"/>
    <property type="match status" value="1"/>
</dbReference>
<dbReference type="PRINTS" id="PR00344">
    <property type="entry name" value="BCTRLSENSOR"/>
</dbReference>
<dbReference type="InterPro" id="IPR003594">
    <property type="entry name" value="HATPase_dom"/>
</dbReference>
<dbReference type="PANTHER" id="PTHR34220">
    <property type="entry name" value="SENSOR HISTIDINE KINASE YPDA"/>
    <property type="match status" value="1"/>
</dbReference>
<evidence type="ECO:0000256" key="7">
    <source>
        <dbReference type="ARBA" id="ARBA00022692"/>
    </source>
</evidence>
<comment type="subcellular location">
    <subcellularLocation>
        <location evidence="2">Cell membrane</location>
        <topology evidence="2">Multi-pass membrane protein</topology>
    </subcellularLocation>
</comment>